<reference evidence="1 2" key="1">
    <citation type="submission" date="2019-11" db="EMBL/GenBank/DDBJ databases">
        <title>Whole genome sequence of Oryza granulata.</title>
        <authorList>
            <person name="Li W."/>
        </authorList>
    </citation>
    <scope>NUCLEOTIDE SEQUENCE [LARGE SCALE GENOMIC DNA]</scope>
    <source>
        <strain evidence="2">cv. Menghai</strain>
        <tissue evidence="1">Leaf</tissue>
    </source>
</reference>
<dbReference type="EMBL" id="SPHZ02000006">
    <property type="protein sequence ID" value="KAF0912581.1"/>
    <property type="molecule type" value="Genomic_DNA"/>
</dbReference>
<proteinExistence type="predicted"/>
<evidence type="ECO:0000313" key="2">
    <source>
        <dbReference type="Proteomes" id="UP000479710"/>
    </source>
</evidence>
<evidence type="ECO:0000313" key="1">
    <source>
        <dbReference type="EMBL" id="KAF0912581.1"/>
    </source>
</evidence>
<dbReference type="Proteomes" id="UP000479710">
    <property type="component" value="Unassembled WGS sequence"/>
</dbReference>
<sequence length="136" mass="14050">MSTMGVCPSGAASIVATAEGGASEARATGVLRTSYMTCGSNGVCPYGLGQGIGICDVDGGCASHRDALEVRLGLSEGREGEAIADLEYTLRVWRFHGYGVRAALGLYPGGTRSPWCLRLTGLTVTHVVDHFGIGTL</sequence>
<name>A0A6G1DJK3_9ORYZ</name>
<organism evidence="1 2">
    <name type="scientific">Oryza meyeriana var. granulata</name>
    <dbReference type="NCBI Taxonomy" id="110450"/>
    <lineage>
        <taxon>Eukaryota</taxon>
        <taxon>Viridiplantae</taxon>
        <taxon>Streptophyta</taxon>
        <taxon>Embryophyta</taxon>
        <taxon>Tracheophyta</taxon>
        <taxon>Spermatophyta</taxon>
        <taxon>Magnoliopsida</taxon>
        <taxon>Liliopsida</taxon>
        <taxon>Poales</taxon>
        <taxon>Poaceae</taxon>
        <taxon>BOP clade</taxon>
        <taxon>Oryzoideae</taxon>
        <taxon>Oryzeae</taxon>
        <taxon>Oryzinae</taxon>
        <taxon>Oryza</taxon>
        <taxon>Oryza meyeriana</taxon>
    </lineage>
</organism>
<dbReference type="AlphaFoldDB" id="A0A6G1DJK3"/>
<accession>A0A6G1DJK3</accession>
<protein>
    <submittedName>
        <fullName evidence="1">Uncharacterized protein</fullName>
    </submittedName>
</protein>
<gene>
    <name evidence="1" type="ORF">E2562_015271</name>
</gene>
<comment type="caution">
    <text evidence="1">The sequence shown here is derived from an EMBL/GenBank/DDBJ whole genome shotgun (WGS) entry which is preliminary data.</text>
</comment>
<keyword evidence="2" id="KW-1185">Reference proteome</keyword>